<evidence type="ECO:0000256" key="7">
    <source>
        <dbReference type="HAMAP-Rule" id="MF_00382"/>
    </source>
</evidence>
<evidence type="ECO:0000256" key="1">
    <source>
        <dbReference type="ARBA" id="ARBA00007698"/>
    </source>
</evidence>
<dbReference type="HAMAP" id="MF_00382">
    <property type="entry name" value="Ribosomal_bL20"/>
    <property type="match status" value="1"/>
</dbReference>
<gene>
    <name evidence="7 9" type="primary">rplT</name>
    <name evidence="9" type="ORF">KDW03_07835</name>
</gene>
<dbReference type="Gene3D" id="1.10.1900.20">
    <property type="entry name" value="Ribosomal protein L20"/>
    <property type="match status" value="1"/>
</dbReference>
<dbReference type="SUPFAM" id="SSF74731">
    <property type="entry name" value="Ribosomal protein L20"/>
    <property type="match status" value="1"/>
</dbReference>
<evidence type="ECO:0000256" key="3">
    <source>
        <dbReference type="ARBA" id="ARBA00022884"/>
    </source>
</evidence>
<evidence type="ECO:0000313" key="9">
    <source>
        <dbReference type="EMBL" id="URA09397.1"/>
    </source>
</evidence>
<organism evidence="9 10">
    <name type="scientific">Thermospira aquatica</name>
    <dbReference type="NCBI Taxonomy" id="2828656"/>
    <lineage>
        <taxon>Bacteria</taxon>
        <taxon>Pseudomonadati</taxon>
        <taxon>Spirochaetota</taxon>
        <taxon>Spirochaetia</taxon>
        <taxon>Brevinematales</taxon>
        <taxon>Thermospiraceae</taxon>
        <taxon>Thermospira</taxon>
    </lineage>
</organism>
<keyword evidence="10" id="KW-1185">Reference proteome</keyword>
<dbReference type="NCBIfam" id="TIGR01032">
    <property type="entry name" value="rplT_bact"/>
    <property type="match status" value="1"/>
</dbReference>
<evidence type="ECO:0000256" key="2">
    <source>
        <dbReference type="ARBA" id="ARBA00022730"/>
    </source>
</evidence>
<keyword evidence="2 7" id="KW-0699">rRNA-binding</keyword>
<dbReference type="InterPro" id="IPR049946">
    <property type="entry name" value="RIBOSOMAL_L20_CS"/>
</dbReference>
<accession>A0AAX3BAT3</accession>
<dbReference type="InterPro" id="IPR005813">
    <property type="entry name" value="Ribosomal_bL20"/>
</dbReference>
<reference evidence="9" key="2">
    <citation type="submission" date="2022-06" db="EMBL/GenBank/DDBJ databases">
        <title>Thermospira aquatica gen. nov., sp. nov.</title>
        <authorList>
            <person name="Ben Ali Gam Z."/>
            <person name="Labat M."/>
        </authorList>
    </citation>
    <scope>NUCLEOTIDE SEQUENCE</scope>
    <source>
        <strain evidence="9">F1F22</strain>
    </source>
</reference>
<proteinExistence type="inferred from homology"/>
<evidence type="ECO:0000313" key="10">
    <source>
        <dbReference type="Proteomes" id="UP001056539"/>
    </source>
</evidence>
<dbReference type="GO" id="GO:0006412">
    <property type="term" value="P:translation"/>
    <property type="evidence" value="ECO:0007669"/>
    <property type="project" value="InterPro"/>
</dbReference>
<dbReference type="CDD" id="cd07026">
    <property type="entry name" value="Ribosomal_L20"/>
    <property type="match status" value="1"/>
</dbReference>
<dbReference type="RefSeq" id="WP_271434525.1">
    <property type="nucleotide sequence ID" value="NZ_CP073355.1"/>
</dbReference>
<dbReference type="FunFam" id="1.10.1900.20:FF:000001">
    <property type="entry name" value="50S ribosomal protein L20"/>
    <property type="match status" value="1"/>
</dbReference>
<evidence type="ECO:0000256" key="4">
    <source>
        <dbReference type="ARBA" id="ARBA00022980"/>
    </source>
</evidence>
<comment type="similarity">
    <text evidence="1 7 8">Belongs to the bacterial ribosomal protein bL20 family.</text>
</comment>
<dbReference type="Gene3D" id="6.10.160.10">
    <property type="match status" value="1"/>
</dbReference>
<dbReference type="PRINTS" id="PR00062">
    <property type="entry name" value="RIBOSOMALL20"/>
</dbReference>
<dbReference type="GO" id="GO:0005840">
    <property type="term" value="C:ribosome"/>
    <property type="evidence" value="ECO:0007669"/>
    <property type="project" value="UniProtKB-KW"/>
</dbReference>
<keyword evidence="4 7" id="KW-0689">Ribosomal protein</keyword>
<dbReference type="GO" id="GO:0000027">
    <property type="term" value="P:ribosomal large subunit assembly"/>
    <property type="evidence" value="ECO:0007669"/>
    <property type="project" value="UniProtKB-UniRule"/>
</dbReference>
<dbReference type="KEGG" id="taqu:KDW03_07835"/>
<name>A0AAX3BAT3_9SPIR</name>
<dbReference type="Pfam" id="PF00453">
    <property type="entry name" value="Ribosomal_L20"/>
    <property type="match status" value="1"/>
</dbReference>
<dbReference type="PANTHER" id="PTHR10986">
    <property type="entry name" value="39S RIBOSOMAL PROTEIN L20"/>
    <property type="match status" value="1"/>
</dbReference>
<protein>
    <recommendedName>
        <fullName evidence="6 7">Large ribosomal subunit protein bL20</fullName>
    </recommendedName>
</protein>
<dbReference type="GO" id="GO:1990904">
    <property type="term" value="C:ribonucleoprotein complex"/>
    <property type="evidence" value="ECO:0007669"/>
    <property type="project" value="UniProtKB-KW"/>
</dbReference>
<evidence type="ECO:0000256" key="6">
    <source>
        <dbReference type="ARBA" id="ARBA00035172"/>
    </source>
</evidence>
<dbReference type="Proteomes" id="UP001056539">
    <property type="component" value="Chromosome"/>
</dbReference>
<dbReference type="EMBL" id="CP073355">
    <property type="protein sequence ID" value="URA09397.1"/>
    <property type="molecule type" value="Genomic_DNA"/>
</dbReference>
<keyword evidence="3 7" id="KW-0694">RNA-binding</keyword>
<dbReference type="InterPro" id="IPR035566">
    <property type="entry name" value="Ribosomal_protein_bL20_C"/>
</dbReference>
<dbReference type="GO" id="GO:0019843">
    <property type="term" value="F:rRNA binding"/>
    <property type="evidence" value="ECO:0007669"/>
    <property type="project" value="UniProtKB-UniRule"/>
</dbReference>
<sequence length="117" mass="13620">MRVSTSVVRHKRHKKILKRAKGFHGARKLRIRAAKEAVMHAMAYEYRDRKLKKRDFRSLWIVRINAFVRQEGLTYNRFIEGLRKANVTLNRKALANLAVENPSAMKDLVALAKKHVG</sequence>
<dbReference type="GO" id="GO:0003735">
    <property type="term" value="F:structural constituent of ribosome"/>
    <property type="evidence" value="ECO:0007669"/>
    <property type="project" value="InterPro"/>
</dbReference>
<reference evidence="9" key="1">
    <citation type="submission" date="2021-04" db="EMBL/GenBank/DDBJ databases">
        <authorList>
            <person name="Postec A."/>
        </authorList>
    </citation>
    <scope>NUCLEOTIDE SEQUENCE</scope>
    <source>
        <strain evidence="9">F1F22</strain>
    </source>
</reference>
<keyword evidence="5 7" id="KW-0687">Ribonucleoprotein</keyword>
<dbReference type="PROSITE" id="PS00937">
    <property type="entry name" value="RIBOSOMAL_L20"/>
    <property type="match status" value="1"/>
</dbReference>
<evidence type="ECO:0000256" key="5">
    <source>
        <dbReference type="ARBA" id="ARBA00023274"/>
    </source>
</evidence>
<dbReference type="AlphaFoldDB" id="A0AAX3BAT3"/>
<comment type="function">
    <text evidence="7 8">Binds directly to 23S ribosomal RNA and is necessary for the in vitro assembly process of the 50S ribosomal subunit. It is not involved in the protein synthesizing functions of that subunit.</text>
</comment>
<evidence type="ECO:0000256" key="8">
    <source>
        <dbReference type="RuleBase" id="RU000560"/>
    </source>
</evidence>